<keyword evidence="7 9" id="KW-0472">Membrane</keyword>
<dbReference type="CDD" id="cd17503">
    <property type="entry name" value="MFS_LmrB_MDR_like"/>
    <property type="match status" value="1"/>
</dbReference>
<dbReference type="InterPro" id="IPR036259">
    <property type="entry name" value="MFS_trans_sf"/>
</dbReference>
<keyword evidence="5 9" id="KW-0812">Transmembrane</keyword>
<proteinExistence type="inferred from homology"/>
<dbReference type="InterPro" id="IPR011701">
    <property type="entry name" value="MFS"/>
</dbReference>
<dbReference type="InterPro" id="IPR020846">
    <property type="entry name" value="MFS_dom"/>
</dbReference>
<evidence type="ECO:0000256" key="7">
    <source>
        <dbReference type="ARBA" id="ARBA00023136"/>
    </source>
</evidence>
<feature type="transmembrane region" description="Helical" evidence="9">
    <location>
        <begin position="401"/>
        <end position="427"/>
    </location>
</feature>
<keyword evidence="3" id="KW-0813">Transport</keyword>
<dbReference type="Proteomes" id="UP000238312">
    <property type="component" value="Unassembled WGS sequence"/>
</dbReference>
<feature type="transmembrane region" description="Helical" evidence="9">
    <location>
        <begin position="95"/>
        <end position="115"/>
    </location>
</feature>
<dbReference type="Pfam" id="PF07690">
    <property type="entry name" value="MFS_1"/>
    <property type="match status" value="1"/>
</dbReference>
<dbReference type="GO" id="GO:0005886">
    <property type="term" value="C:plasma membrane"/>
    <property type="evidence" value="ECO:0007669"/>
    <property type="project" value="UniProtKB-SubCell"/>
</dbReference>
<feature type="transmembrane region" description="Helical" evidence="9">
    <location>
        <begin position="376"/>
        <end position="395"/>
    </location>
</feature>
<evidence type="ECO:0000256" key="6">
    <source>
        <dbReference type="ARBA" id="ARBA00022989"/>
    </source>
</evidence>
<dbReference type="AlphaFoldDB" id="A0A2T0M614"/>
<name>A0A2T0M614_9ACTN</name>
<evidence type="ECO:0000256" key="2">
    <source>
        <dbReference type="ARBA" id="ARBA00008537"/>
    </source>
</evidence>
<evidence type="ECO:0000313" key="12">
    <source>
        <dbReference type="Proteomes" id="UP000238312"/>
    </source>
</evidence>
<keyword evidence="6 9" id="KW-1133">Transmembrane helix</keyword>
<dbReference type="Gene3D" id="1.20.1720.10">
    <property type="entry name" value="Multidrug resistance protein D"/>
    <property type="match status" value="1"/>
</dbReference>
<feature type="region of interest" description="Disordered" evidence="8">
    <location>
        <begin position="18"/>
        <end position="51"/>
    </location>
</feature>
<feature type="domain" description="Major facilitator superfamily (MFS) profile" evidence="10">
    <location>
        <begin position="57"/>
        <end position="509"/>
    </location>
</feature>
<dbReference type="Gene3D" id="1.20.1250.20">
    <property type="entry name" value="MFS general substrate transporter like domains"/>
    <property type="match status" value="1"/>
</dbReference>
<organism evidence="11 12">
    <name type="scientific">Nonomuraea fuscirosea</name>
    <dbReference type="NCBI Taxonomy" id="1291556"/>
    <lineage>
        <taxon>Bacteria</taxon>
        <taxon>Bacillati</taxon>
        <taxon>Actinomycetota</taxon>
        <taxon>Actinomycetes</taxon>
        <taxon>Streptosporangiales</taxon>
        <taxon>Streptosporangiaceae</taxon>
        <taxon>Nonomuraea</taxon>
    </lineage>
</organism>
<feature type="transmembrane region" description="Helical" evidence="9">
    <location>
        <begin position="185"/>
        <end position="203"/>
    </location>
</feature>
<protein>
    <submittedName>
        <fullName evidence="11">DHA2 family lincomycin resistance protein-like MFS transporter</fullName>
    </submittedName>
</protein>
<dbReference type="GO" id="GO:0022857">
    <property type="term" value="F:transmembrane transporter activity"/>
    <property type="evidence" value="ECO:0007669"/>
    <property type="project" value="InterPro"/>
</dbReference>
<sequence>MGPVSLYMTTTSCETEARLPGDHRFSPDDPERGSVTISELDSPAKPAAAASGRTPPVIRLLVLATFVVILNETIMINAIPGLMAALHITEQTAQWLSTAFMLTMAAVIPITGWFLQRVSTRAAYATAMGLFLLGTALAMAAPSFAVLLVARIVQASGTAVMMPLLMTTLMRVVPEEDRGRVMGNVTLAMSVAPAMGPTVSGVILQFGSWRLLFAAVLPIAALIAWGGLKRLENVGETERGSIDWFSVVTAAAGFGGLVYGLSRFEGGDAGVAVAIVVGGLVTILGFVLRQLWLQKHGVPLLDLRTLRQRTYTVSLILLSVAFMAMLGSMILLPLYLQSLRGLSALETGLLVMPGGLAMGLLGPTVGRLFDRFGGRVLVVPGAIGIMLALTGFTQVSMTMPFWQILGLHALLMVSLAATFTPVFTLGLGAVPPRLYSHGSSILSTLQQVAAAFGTALVITVMSARAEALTAAGVSEGLADLGGMRLAFIIGAALSVAVVVAALLLPARAPDTGEHDGPAWPAH</sequence>
<evidence type="ECO:0000256" key="4">
    <source>
        <dbReference type="ARBA" id="ARBA00022475"/>
    </source>
</evidence>
<evidence type="ECO:0000256" key="9">
    <source>
        <dbReference type="SAM" id="Phobius"/>
    </source>
</evidence>
<dbReference type="EMBL" id="PVNG01000029">
    <property type="protein sequence ID" value="PRX52906.1"/>
    <property type="molecule type" value="Genomic_DNA"/>
</dbReference>
<feature type="transmembrane region" description="Helical" evidence="9">
    <location>
        <begin position="240"/>
        <end position="259"/>
    </location>
</feature>
<evidence type="ECO:0000256" key="8">
    <source>
        <dbReference type="SAM" id="MobiDB-lite"/>
    </source>
</evidence>
<feature type="transmembrane region" description="Helical" evidence="9">
    <location>
        <begin position="152"/>
        <end position="173"/>
    </location>
</feature>
<feature type="compositionally biased region" description="Basic and acidic residues" evidence="8">
    <location>
        <begin position="18"/>
        <end position="32"/>
    </location>
</feature>
<comment type="similarity">
    <text evidence="2">Belongs to the major facilitator superfamily. EmrB family.</text>
</comment>
<feature type="transmembrane region" description="Helical" evidence="9">
    <location>
        <begin position="60"/>
        <end position="83"/>
    </location>
</feature>
<feature type="transmembrane region" description="Helical" evidence="9">
    <location>
        <begin position="485"/>
        <end position="504"/>
    </location>
</feature>
<reference evidence="11 12" key="1">
    <citation type="submission" date="2018-03" db="EMBL/GenBank/DDBJ databases">
        <title>Genomic Encyclopedia of Type Strains, Phase III (KMG-III): the genomes of soil and plant-associated and newly described type strains.</title>
        <authorList>
            <person name="Whitman W."/>
        </authorList>
    </citation>
    <scope>NUCLEOTIDE SEQUENCE [LARGE SCALE GENOMIC DNA]</scope>
    <source>
        <strain evidence="11 12">CGMCC 4.7104</strain>
    </source>
</reference>
<feature type="transmembrane region" description="Helical" evidence="9">
    <location>
        <begin position="313"/>
        <end position="336"/>
    </location>
</feature>
<feature type="transmembrane region" description="Helical" evidence="9">
    <location>
        <begin position="122"/>
        <end position="146"/>
    </location>
</feature>
<keyword evidence="12" id="KW-1185">Reference proteome</keyword>
<evidence type="ECO:0000256" key="5">
    <source>
        <dbReference type="ARBA" id="ARBA00022692"/>
    </source>
</evidence>
<dbReference type="PANTHER" id="PTHR42718:SF9">
    <property type="entry name" value="MAJOR FACILITATOR SUPERFAMILY MULTIDRUG TRANSPORTER MFSC"/>
    <property type="match status" value="1"/>
</dbReference>
<dbReference type="PRINTS" id="PR01036">
    <property type="entry name" value="TCRTETB"/>
</dbReference>
<feature type="transmembrane region" description="Helical" evidence="9">
    <location>
        <begin position="209"/>
        <end position="228"/>
    </location>
</feature>
<dbReference type="SUPFAM" id="SSF103473">
    <property type="entry name" value="MFS general substrate transporter"/>
    <property type="match status" value="1"/>
</dbReference>
<comment type="caution">
    <text evidence="11">The sequence shown here is derived from an EMBL/GenBank/DDBJ whole genome shotgun (WGS) entry which is preliminary data.</text>
</comment>
<dbReference type="PROSITE" id="PS50850">
    <property type="entry name" value="MFS"/>
    <property type="match status" value="1"/>
</dbReference>
<feature type="transmembrane region" description="Helical" evidence="9">
    <location>
        <begin position="348"/>
        <end position="369"/>
    </location>
</feature>
<feature type="transmembrane region" description="Helical" evidence="9">
    <location>
        <begin position="448"/>
        <end position="465"/>
    </location>
</feature>
<accession>A0A2T0M614</accession>
<comment type="subcellular location">
    <subcellularLocation>
        <location evidence="1">Cell membrane</location>
        <topology evidence="1">Multi-pass membrane protein</topology>
    </subcellularLocation>
</comment>
<evidence type="ECO:0000259" key="10">
    <source>
        <dbReference type="PROSITE" id="PS50850"/>
    </source>
</evidence>
<dbReference type="PANTHER" id="PTHR42718">
    <property type="entry name" value="MAJOR FACILITATOR SUPERFAMILY MULTIDRUG TRANSPORTER MFSC"/>
    <property type="match status" value="1"/>
</dbReference>
<feature type="transmembrane region" description="Helical" evidence="9">
    <location>
        <begin position="271"/>
        <end position="292"/>
    </location>
</feature>
<evidence type="ECO:0000256" key="1">
    <source>
        <dbReference type="ARBA" id="ARBA00004651"/>
    </source>
</evidence>
<dbReference type="NCBIfam" id="TIGR00711">
    <property type="entry name" value="efflux_EmrB"/>
    <property type="match status" value="1"/>
</dbReference>
<keyword evidence="4" id="KW-1003">Cell membrane</keyword>
<dbReference type="InterPro" id="IPR004638">
    <property type="entry name" value="EmrB-like"/>
</dbReference>
<evidence type="ECO:0000313" key="11">
    <source>
        <dbReference type="EMBL" id="PRX52906.1"/>
    </source>
</evidence>
<evidence type="ECO:0000256" key="3">
    <source>
        <dbReference type="ARBA" id="ARBA00022448"/>
    </source>
</evidence>
<gene>
    <name evidence="11" type="ORF">B0I32_12924</name>
</gene>